<dbReference type="AlphaFoldDB" id="A0A4P6XJL0"/>
<dbReference type="Gene3D" id="1.20.1740.10">
    <property type="entry name" value="Amino acid/polyamine transporter I"/>
    <property type="match status" value="1"/>
</dbReference>
<dbReference type="STRING" id="2163413.A0A4P6XJL0"/>
<evidence type="ECO:0000256" key="4">
    <source>
        <dbReference type="ARBA" id="ARBA00022989"/>
    </source>
</evidence>
<evidence type="ECO:0000313" key="7">
    <source>
        <dbReference type="EMBL" id="QBM87492.1"/>
    </source>
</evidence>
<sequence>MVIWRKKKKEFSYIYIYKGPFSVARKMEQPANMDIANSRDDKAYGLSVYTTDKEKGLESESSLQEGELKRTFSVWSVLGIGFGLTNSWFGISASLITGIQSGGPMLIIYGIIIIAFISYCIGITLSELSSAIPSAGGQYVWTRVLSPRKYSGFLSYLCGSLAWAGSLFTSALMALSIALTIMGFWNLMHPDHVTKSWELFVVYQIVNASLVIFNCYGKYLPFIANGALYTSLFLYVVITITVLACAKGNYQSADFVFVTFENGTGWKSAGIAFIVGLINPNWSFSCLDLASHLAEEVHNADSVIPIAILGTVTIGMVTSLTYAIAMFFCVTNLDNIINHGTGLPILDIYHQALNNRAGAICLGTLILFTAIGCTISSHTWQARLCWSFSRDNGLPFSKYLSIVDPNLGVPLNAHLASSAIVAVLGCLYLASSTAFNSMVVGCITFLLLSYMVPTVCLLYRGRNNIKHGCFWLGKLGLFANVMTIAWALFALGFYSLPSFMPVTAGTMNYVCVVYGVYAVLAMGYWFFPIKKYSCRAHFAGGLGNNEEEEFPDVCLTQL</sequence>
<dbReference type="GO" id="GO:0016020">
    <property type="term" value="C:membrane"/>
    <property type="evidence" value="ECO:0007669"/>
    <property type="project" value="UniProtKB-SubCell"/>
</dbReference>
<dbReference type="PIRSF" id="PIRSF006060">
    <property type="entry name" value="AA_transporter"/>
    <property type="match status" value="1"/>
</dbReference>
<feature type="transmembrane region" description="Helical" evidence="6">
    <location>
        <begin position="471"/>
        <end position="494"/>
    </location>
</feature>
<accession>A0A4P6XJL0</accession>
<dbReference type="Pfam" id="PF13520">
    <property type="entry name" value="AA_permease_2"/>
    <property type="match status" value="1"/>
</dbReference>
<name>A0A4P6XJL0_9ASCO</name>
<feature type="transmembrane region" description="Helical" evidence="6">
    <location>
        <begin position="437"/>
        <end position="459"/>
    </location>
</feature>
<reference evidence="8" key="1">
    <citation type="submission" date="2019-03" db="EMBL/GenBank/DDBJ databases">
        <title>Snf2 controls pulcherriminic acid biosynthesis and connects pigmentation and antifungal activity of the yeast Metschnikowia pulcherrima.</title>
        <authorList>
            <person name="Gore-Lloyd D."/>
            <person name="Sumann I."/>
            <person name="Brachmann A.O."/>
            <person name="Schneeberger K."/>
            <person name="Ortiz-Merino R.A."/>
            <person name="Moreno-Beltran M."/>
            <person name="Schlaefli M."/>
            <person name="Kirner P."/>
            <person name="Santos Kron A."/>
            <person name="Wolfe K.H."/>
            <person name="Piel J."/>
            <person name="Ahrens C.H."/>
            <person name="Henk D."/>
            <person name="Freimoser F.M."/>
        </authorList>
    </citation>
    <scope>NUCLEOTIDE SEQUENCE [LARGE SCALE GENOMIC DNA]</scope>
    <source>
        <strain evidence="8">APC 1.2</strain>
    </source>
</reference>
<feature type="transmembrane region" description="Helical" evidence="6">
    <location>
        <begin position="506"/>
        <end position="527"/>
    </location>
</feature>
<keyword evidence="5 6" id="KW-0472">Membrane</keyword>
<feature type="transmembrane region" description="Helical" evidence="6">
    <location>
        <begin position="228"/>
        <end position="250"/>
    </location>
</feature>
<evidence type="ECO:0000256" key="5">
    <source>
        <dbReference type="ARBA" id="ARBA00023136"/>
    </source>
</evidence>
<dbReference type="PANTHER" id="PTHR45649:SF7">
    <property type="entry name" value="CHOLINE TRANSPORT PROTEIN"/>
    <property type="match status" value="1"/>
</dbReference>
<feature type="transmembrane region" description="Helical" evidence="6">
    <location>
        <begin position="72"/>
        <end position="99"/>
    </location>
</feature>
<feature type="transmembrane region" description="Helical" evidence="6">
    <location>
        <begin position="357"/>
        <end position="380"/>
    </location>
</feature>
<protein>
    <submittedName>
        <fullName evidence="7">Choline/ethanolamine transporter, ACT family</fullName>
    </submittedName>
</protein>
<comment type="subcellular location">
    <subcellularLocation>
        <location evidence="1">Membrane</location>
        <topology evidence="1">Multi-pass membrane protein</topology>
    </subcellularLocation>
</comment>
<keyword evidence="4 6" id="KW-1133">Transmembrane helix</keyword>
<dbReference type="FunFam" id="1.20.1740.10:FF:000046">
    <property type="entry name" value="Amino-acid permease, putative"/>
    <property type="match status" value="1"/>
</dbReference>
<keyword evidence="2" id="KW-0813">Transport</keyword>
<organism evidence="7 8">
    <name type="scientific">Metschnikowia aff. pulcherrima</name>
    <dbReference type="NCBI Taxonomy" id="2163413"/>
    <lineage>
        <taxon>Eukaryota</taxon>
        <taxon>Fungi</taxon>
        <taxon>Dikarya</taxon>
        <taxon>Ascomycota</taxon>
        <taxon>Saccharomycotina</taxon>
        <taxon>Pichiomycetes</taxon>
        <taxon>Metschnikowiaceae</taxon>
        <taxon>Metschnikowia</taxon>
    </lineage>
</organism>
<dbReference type="InterPro" id="IPR002293">
    <property type="entry name" value="AA/rel_permease1"/>
</dbReference>
<keyword evidence="3 6" id="KW-0812">Transmembrane</keyword>
<keyword evidence="8" id="KW-1185">Reference proteome</keyword>
<evidence type="ECO:0000256" key="1">
    <source>
        <dbReference type="ARBA" id="ARBA00004141"/>
    </source>
</evidence>
<feature type="transmembrane region" description="Helical" evidence="6">
    <location>
        <begin position="105"/>
        <end position="125"/>
    </location>
</feature>
<evidence type="ECO:0000256" key="6">
    <source>
        <dbReference type="SAM" id="Phobius"/>
    </source>
</evidence>
<evidence type="ECO:0000256" key="2">
    <source>
        <dbReference type="ARBA" id="ARBA00022448"/>
    </source>
</evidence>
<feature type="transmembrane region" description="Helical" evidence="6">
    <location>
        <begin position="197"/>
        <end position="216"/>
    </location>
</feature>
<dbReference type="GO" id="GO:0015101">
    <property type="term" value="F:organic cation transmembrane transporter activity"/>
    <property type="evidence" value="ECO:0007669"/>
    <property type="project" value="UniProtKB-ARBA"/>
</dbReference>
<dbReference type="EMBL" id="CP034457">
    <property type="protein sequence ID" value="QBM87492.1"/>
    <property type="molecule type" value="Genomic_DNA"/>
</dbReference>
<gene>
    <name evidence="7" type="primary">MPUL0B06950</name>
    <name evidence="7" type="ORF">METSCH_B06950</name>
</gene>
<evidence type="ECO:0000256" key="3">
    <source>
        <dbReference type="ARBA" id="ARBA00022692"/>
    </source>
</evidence>
<proteinExistence type="predicted"/>
<feature type="transmembrane region" description="Helical" evidence="6">
    <location>
        <begin position="302"/>
        <end position="325"/>
    </location>
</feature>
<evidence type="ECO:0000313" key="8">
    <source>
        <dbReference type="Proteomes" id="UP000292447"/>
    </source>
</evidence>
<dbReference type="PANTHER" id="PTHR45649">
    <property type="entry name" value="AMINO-ACID PERMEASE BAT1"/>
    <property type="match status" value="1"/>
</dbReference>
<feature type="transmembrane region" description="Helical" evidence="6">
    <location>
        <begin position="153"/>
        <end position="185"/>
    </location>
</feature>
<dbReference type="Proteomes" id="UP000292447">
    <property type="component" value="Chromosome II"/>
</dbReference>